<feature type="transmembrane region" description="Helical" evidence="5">
    <location>
        <begin position="500"/>
        <end position="519"/>
    </location>
</feature>
<feature type="transmembrane region" description="Helical" evidence="5">
    <location>
        <begin position="168"/>
        <end position="188"/>
    </location>
</feature>
<reference evidence="9" key="1">
    <citation type="submission" date="2016-12" db="EMBL/GenBank/DDBJ databases">
        <authorList>
            <person name="Meng X."/>
        </authorList>
    </citation>
    <scope>NUCLEOTIDE SEQUENCE [LARGE SCALE GENOMIC DNA]</scope>
    <source>
        <strain evidence="9">DSM 20732</strain>
    </source>
</reference>
<keyword evidence="5" id="KW-1278">Translocase</keyword>
<keyword evidence="9" id="KW-1185">Reference proteome</keyword>
<evidence type="ECO:0000256" key="4">
    <source>
        <dbReference type="ARBA" id="ARBA00023136"/>
    </source>
</evidence>
<feature type="transmembrane region" description="Helical" evidence="5">
    <location>
        <begin position="200"/>
        <end position="222"/>
    </location>
</feature>
<feature type="transmembrane region" description="Helical" evidence="5">
    <location>
        <begin position="89"/>
        <end position="109"/>
    </location>
</feature>
<feature type="domain" description="NADH:quinone oxidoreductase/Mrp antiporter transmembrane" evidence="7">
    <location>
        <begin position="162"/>
        <end position="468"/>
    </location>
</feature>
<dbReference type="GO" id="GO:0042773">
    <property type="term" value="P:ATP synthesis coupled electron transport"/>
    <property type="evidence" value="ECO:0007669"/>
    <property type="project" value="InterPro"/>
</dbReference>
<dbReference type="GO" id="GO:0048038">
    <property type="term" value="F:quinone binding"/>
    <property type="evidence" value="ECO:0007669"/>
    <property type="project" value="UniProtKB-KW"/>
</dbReference>
<evidence type="ECO:0000256" key="6">
    <source>
        <dbReference type="RuleBase" id="RU000320"/>
    </source>
</evidence>
<keyword evidence="5" id="KW-1003">Cell membrane</keyword>
<accession>A0A1Q5PYY7</accession>
<feature type="transmembrane region" description="Helical" evidence="5">
    <location>
        <begin position="12"/>
        <end position="34"/>
    </location>
</feature>
<keyword evidence="4 5" id="KW-0472">Membrane</keyword>
<dbReference type="EC" id="7.1.1.-" evidence="5"/>
<keyword evidence="3 5" id="KW-1133">Transmembrane helix</keyword>
<evidence type="ECO:0000256" key="1">
    <source>
        <dbReference type="ARBA" id="ARBA00004127"/>
    </source>
</evidence>
<dbReference type="InterPro" id="IPR010096">
    <property type="entry name" value="NADH-Q_OxRdtase_suN/2"/>
</dbReference>
<dbReference type="STRING" id="52770.BSZ40_00755"/>
<comment type="function">
    <text evidence="5">NDH-1 shuttles electrons from NADH, via FMN and iron-sulfur (Fe-S) centers, to quinones in the respiratory chain. The immediate electron acceptor for the enzyme in this species is believed to be a menaquinone. Couples the redox reaction to proton translocation (for every two electrons transferred, four hydrogen ions are translocated across the cytoplasmic membrane), and thus conserves the redox energy in a proton gradient.</text>
</comment>
<dbReference type="GO" id="GO:0008137">
    <property type="term" value="F:NADH dehydrogenase (ubiquinone) activity"/>
    <property type="evidence" value="ECO:0007669"/>
    <property type="project" value="InterPro"/>
</dbReference>
<feature type="transmembrane region" description="Helical" evidence="5">
    <location>
        <begin position="46"/>
        <end position="69"/>
    </location>
</feature>
<comment type="subunit">
    <text evidence="5">NDH-1 is composed of 14 different subunits. Subunits NuoA, H, J, K, L, M, N constitute the membrane sector of the complex.</text>
</comment>
<gene>
    <name evidence="5" type="primary">nuoN</name>
    <name evidence="8" type="ORF">BSZ40_00755</name>
</gene>
<dbReference type="NCBIfam" id="TIGR01770">
    <property type="entry name" value="NDH_I_N"/>
    <property type="match status" value="1"/>
</dbReference>
<evidence type="ECO:0000256" key="5">
    <source>
        <dbReference type="HAMAP-Rule" id="MF_00445"/>
    </source>
</evidence>
<dbReference type="PANTHER" id="PTHR22773">
    <property type="entry name" value="NADH DEHYDROGENASE"/>
    <property type="match status" value="1"/>
</dbReference>
<feature type="transmembrane region" description="Helical" evidence="5">
    <location>
        <begin position="145"/>
        <end position="162"/>
    </location>
</feature>
<name>A0A1Q5PYY7_9ACTO</name>
<dbReference type="NCBIfam" id="NF004441">
    <property type="entry name" value="PRK05777.1-4"/>
    <property type="match status" value="1"/>
</dbReference>
<sequence length="535" mass="56166">MNVLQAPDIAWGALAPLLVVLGAGVVGVLVEAFVPAGARRPTQLVLSLGAALVAFVLVAWRWFTISALAEAGQVPGTHMVGSGLIEDPFGVASQGILALFGFVGFLVVADRTSLGDGAFVAHAADRPGSAEEAASNRANLQQTEVFPLLLFALGGMLAFPVSGSLVTLFIALEVLSLPLYVLTAMAWRRRLLSQEAALKYFLLGAFASAFTLMGIAFLYGFAGSLQLSHITQVAAYLQAEANSASWSGVWLLVLGSVLVLLGLLFKVGAAPFHSWTPDVYQGAPTPVTGFMAAGTKAAATLALLRVLYLVAGTLQELLWPLLWGIVILTMVVGTVLGLVQTNIKRMLAYSSVAHAGFVLLGLFAFRAPSLTATLFYLLAYGLATIGAFAIVTLVRERDADGHIHGEATHLAQWAGLGRRSPLLAACMALFLLSFAGIPLTAGFYGKYLAFSQAGAAGNWVLVVAAVLCSAATAFFYVRLIVLMYFTEPDGQQVAVVRTEGLTNVAVGLCAFGTIILGLWPTPVLNLLVNAAFLLP</sequence>
<dbReference type="HAMAP" id="MF_00445">
    <property type="entry name" value="NDH1_NuoN_1"/>
    <property type="match status" value="1"/>
</dbReference>
<feature type="transmembrane region" description="Helical" evidence="5">
    <location>
        <begin position="249"/>
        <end position="269"/>
    </location>
</feature>
<dbReference type="RefSeq" id="WP_073822256.1">
    <property type="nucleotide sequence ID" value="NZ_MQVS01000001.1"/>
</dbReference>
<organism evidence="8 9">
    <name type="scientific">Buchananella hordeovulneris</name>
    <dbReference type="NCBI Taxonomy" id="52770"/>
    <lineage>
        <taxon>Bacteria</taxon>
        <taxon>Bacillati</taxon>
        <taxon>Actinomycetota</taxon>
        <taxon>Actinomycetes</taxon>
        <taxon>Actinomycetales</taxon>
        <taxon>Actinomycetaceae</taxon>
        <taxon>Buchananella</taxon>
    </lineage>
</organism>
<evidence type="ECO:0000259" key="7">
    <source>
        <dbReference type="Pfam" id="PF00361"/>
    </source>
</evidence>
<dbReference type="AlphaFoldDB" id="A0A1Q5PYY7"/>
<dbReference type="InterPro" id="IPR001750">
    <property type="entry name" value="ND/Mrp_TM"/>
</dbReference>
<dbReference type="OrthoDB" id="9811718at2"/>
<protein>
    <recommendedName>
        <fullName evidence="5">NADH-quinone oxidoreductase subunit N</fullName>
        <ecNumber evidence="5">7.1.1.-</ecNumber>
    </recommendedName>
    <alternativeName>
        <fullName evidence="5">NADH dehydrogenase I subunit N</fullName>
    </alternativeName>
    <alternativeName>
        <fullName evidence="5">NDH-1 subunit N</fullName>
    </alternativeName>
</protein>
<comment type="caution">
    <text evidence="8">The sequence shown here is derived from an EMBL/GenBank/DDBJ whole genome shotgun (WGS) entry which is preliminary data.</text>
</comment>
<dbReference type="Proteomes" id="UP000185612">
    <property type="component" value="Unassembled WGS sequence"/>
</dbReference>
<dbReference type="FunCoup" id="A0A1Q5PYY7">
    <property type="interactions" value="69"/>
</dbReference>
<feature type="transmembrane region" description="Helical" evidence="5">
    <location>
        <begin position="317"/>
        <end position="339"/>
    </location>
</feature>
<dbReference type="GO" id="GO:0050136">
    <property type="term" value="F:NADH dehydrogenase (quinone) (non-electrogenic) activity"/>
    <property type="evidence" value="ECO:0007669"/>
    <property type="project" value="UniProtKB-UniRule"/>
</dbReference>
<evidence type="ECO:0000313" key="8">
    <source>
        <dbReference type="EMBL" id="OKL52672.1"/>
    </source>
</evidence>
<comment type="similarity">
    <text evidence="5">Belongs to the complex I subunit 2 family.</text>
</comment>
<feature type="transmembrane region" description="Helical" evidence="5">
    <location>
        <begin position="456"/>
        <end position="479"/>
    </location>
</feature>
<dbReference type="GO" id="GO:0012505">
    <property type="term" value="C:endomembrane system"/>
    <property type="evidence" value="ECO:0007669"/>
    <property type="project" value="UniProtKB-SubCell"/>
</dbReference>
<feature type="transmembrane region" description="Helical" evidence="5">
    <location>
        <begin position="290"/>
        <end position="311"/>
    </location>
</feature>
<evidence type="ECO:0000313" key="9">
    <source>
        <dbReference type="Proteomes" id="UP000185612"/>
    </source>
</evidence>
<comment type="subcellular location">
    <subcellularLocation>
        <location evidence="5">Cell membrane</location>
        <topology evidence="5">Multi-pass membrane protein</topology>
    </subcellularLocation>
    <subcellularLocation>
        <location evidence="1">Endomembrane system</location>
        <topology evidence="1">Multi-pass membrane protein</topology>
    </subcellularLocation>
    <subcellularLocation>
        <location evidence="6">Membrane</location>
        <topology evidence="6">Multi-pass membrane protein</topology>
    </subcellularLocation>
</comment>
<dbReference type="GO" id="GO:0005886">
    <property type="term" value="C:plasma membrane"/>
    <property type="evidence" value="ECO:0007669"/>
    <property type="project" value="UniProtKB-SubCell"/>
</dbReference>
<feature type="transmembrane region" description="Helical" evidence="5">
    <location>
        <begin position="346"/>
        <end position="367"/>
    </location>
</feature>
<feature type="transmembrane region" description="Helical" evidence="5">
    <location>
        <begin position="422"/>
        <end position="444"/>
    </location>
</feature>
<proteinExistence type="inferred from homology"/>
<comment type="catalytic activity">
    <reaction evidence="5">
        <text>a quinone + NADH + 5 H(+)(in) = a quinol + NAD(+) + 4 H(+)(out)</text>
        <dbReference type="Rhea" id="RHEA:57888"/>
        <dbReference type="ChEBI" id="CHEBI:15378"/>
        <dbReference type="ChEBI" id="CHEBI:24646"/>
        <dbReference type="ChEBI" id="CHEBI:57540"/>
        <dbReference type="ChEBI" id="CHEBI:57945"/>
        <dbReference type="ChEBI" id="CHEBI:132124"/>
    </reaction>
</comment>
<keyword evidence="2 5" id="KW-0812">Transmembrane</keyword>
<evidence type="ECO:0000256" key="2">
    <source>
        <dbReference type="ARBA" id="ARBA00022692"/>
    </source>
</evidence>
<dbReference type="EMBL" id="MQVS01000001">
    <property type="protein sequence ID" value="OKL52672.1"/>
    <property type="molecule type" value="Genomic_DNA"/>
</dbReference>
<keyword evidence="5" id="KW-0874">Quinone</keyword>
<feature type="transmembrane region" description="Helical" evidence="5">
    <location>
        <begin position="373"/>
        <end position="394"/>
    </location>
</feature>
<keyword evidence="5" id="KW-0813">Transport</keyword>
<dbReference type="InParanoid" id="A0A1Q5PYY7"/>
<evidence type="ECO:0000256" key="3">
    <source>
        <dbReference type="ARBA" id="ARBA00022989"/>
    </source>
</evidence>
<dbReference type="Pfam" id="PF00361">
    <property type="entry name" value="Proton_antipo_M"/>
    <property type="match status" value="1"/>
</dbReference>
<keyword evidence="5" id="KW-0520">NAD</keyword>